<dbReference type="EMBL" id="LKEF01000060">
    <property type="protein sequence ID" value="KTB57240.1"/>
    <property type="molecule type" value="Genomic_DNA"/>
</dbReference>
<protein>
    <submittedName>
        <fullName evidence="1">Uncharacterized protein</fullName>
    </submittedName>
</protein>
<dbReference type="RefSeq" id="WP_058422308.1">
    <property type="nucleotide sequence ID" value="NZ_LKEF01000060.1"/>
</dbReference>
<organism evidence="1 2">
    <name type="scientific">Pseudomonas fluorescens ICMP 11288</name>
    <dbReference type="NCBI Taxonomy" id="1198309"/>
    <lineage>
        <taxon>Bacteria</taxon>
        <taxon>Pseudomonadati</taxon>
        <taxon>Pseudomonadota</taxon>
        <taxon>Gammaproteobacteria</taxon>
        <taxon>Pseudomonadales</taxon>
        <taxon>Pseudomonadaceae</taxon>
        <taxon>Pseudomonas</taxon>
    </lineage>
</organism>
<evidence type="ECO:0000313" key="2">
    <source>
        <dbReference type="Proteomes" id="UP000054197"/>
    </source>
</evidence>
<gene>
    <name evidence="1" type="ORF">AO063_05590</name>
</gene>
<reference evidence="1 2" key="1">
    <citation type="submission" date="2015-09" db="EMBL/GenBank/DDBJ databases">
        <title>Genome sequence of ICMP 11288.</title>
        <authorList>
            <person name="Visnovsky S."/>
            <person name="Lu A."/>
            <person name="Panda P."/>
            <person name="Pitman A."/>
        </authorList>
    </citation>
    <scope>NUCLEOTIDE SEQUENCE [LARGE SCALE GENOMIC DNA]</scope>
    <source>
        <strain evidence="1 2">ICMP 11288</strain>
    </source>
</reference>
<dbReference type="AlphaFoldDB" id="A0A0W0H8X8"/>
<name>A0A0W0H8X8_PSEFL</name>
<dbReference type="Proteomes" id="UP000054197">
    <property type="component" value="Unassembled WGS sequence"/>
</dbReference>
<comment type="caution">
    <text evidence="1">The sequence shown here is derived from an EMBL/GenBank/DDBJ whole genome shotgun (WGS) entry which is preliminary data.</text>
</comment>
<proteinExistence type="predicted"/>
<sequence length="732" mass="80781">MALLNQVMAICKRLAPHGWHTLLLHHGLDILATNLEAELGKTLKPDRTLAGFEDFALAATRGIEPGQPAHSLLYHALAHPNVTSDAKGGPLQVYPTPAELETVLNYFYARQAPSLAQLRARANGRPMAVVVFALEYRAAPDTVHKVQADLCFSRTGIARVGTAAALYDASSRGFLPFVEGQNHAIRVLPARYSAYVAVQLKGDRARFGPMRFDSDDADMDFWVPVHKLFNGNECIAGLTVDVRLQALHKNEKLRRIHLELGPDAGWDEPHISQPPFVITDGLADWLPEHTYGTGLMAATPRARLVEPAQYQGKPLTFNVPDDPDIFISSLRIDEGASEYVHIRHKVDAAGNITNLNRRSDLFAELQKGNFRAQHYLDFTADGRIQAHCAALDTAIPQRVPAYSLICAPDFYPLCKQRHLVEWLESLDPDVRYTVFRVEPECLSDSRYPANIQSFPESFSSKDNGITAIVAQLDSSPNRATPLTASVTPARCAWCLPDAGAGVFAPGWDVGLVTTDPALGSVVHLAAYRLGSPFPEDAKLCAALSSFWPAVAPDSAQAYPPNAGAGPTIKPMLDQEIGKSGGFPWDGVPAPKKYVANNAPHRAYETYFYTDYTENALNGKFSLALTGKVDSQEYQRRIDAFRRVKLSLGATSRNWFIDTFSLATPGDSNVVTLNTNLQVGPNDIGYRLEVFRYTPVESPAFDQARIRLTETFTYLVWPHVMLRQQGVRPWQRV</sequence>
<accession>A0A0W0H8X8</accession>
<evidence type="ECO:0000313" key="1">
    <source>
        <dbReference type="EMBL" id="KTB57240.1"/>
    </source>
</evidence>